<dbReference type="Proteomes" id="UP001446871">
    <property type="component" value="Unassembled WGS sequence"/>
</dbReference>
<feature type="compositionally biased region" description="Basic and acidic residues" evidence="1">
    <location>
        <begin position="89"/>
        <end position="99"/>
    </location>
</feature>
<feature type="transmembrane region" description="Helical" evidence="2">
    <location>
        <begin position="38"/>
        <end position="60"/>
    </location>
</feature>
<sequence>MTIAGANTVILTVAATLCGLFTVLALSVRQIRKEAHGALLRTLRLFGFSIGYLVIGVVYIPIRVLDCAHQAWPSYSDDDEDDYDDDDGKNEGGDADSGRGRIRGSRRKKNGGGDHAGYGYYDEGCSTCRDMLLATSSSNYTRSNSDISDLELSDTSDLEKGVVSAGRNKTTPC</sequence>
<accession>A0ABR1TJY8</accession>
<feature type="region of interest" description="Disordered" evidence="1">
    <location>
        <begin position="139"/>
        <end position="173"/>
    </location>
</feature>
<keyword evidence="4" id="KW-1185">Reference proteome</keyword>
<keyword evidence="2" id="KW-0812">Transmembrane</keyword>
<comment type="caution">
    <text evidence="3">The sequence shown here is derived from an EMBL/GenBank/DDBJ whole genome shotgun (WGS) entry which is preliminary data.</text>
</comment>
<proteinExistence type="predicted"/>
<gene>
    <name evidence="3" type="ORF">PG996_014315</name>
</gene>
<keyword evidence="2" id="KW-0472">Membrane</keyword>
<feature type="compositionally biased region" description="Basic residues" evidence="1">
    <location>
        <begin position="100"/>
        <end position="110"/>
    </location>
</feature>
<feature type="region of interest" description="Disordered" evidence="1">
    <location>
        <begin position="75"/>
        <end position="113"/>
    </location>
</feature>
<dbReference type="EMBL" id="JAQQWM010000009">
    <property type="protein sequence ID" value="KAK8046251.1"/>
    <property type="molecule type" value="Genomic_DNA"/>
</dbReference>
<evidence type="ECO:0000256" key="2">
    <source>
        <dbReference type="SAM" id="Phobius"/>
    </source>
</evidence>
<evidence type="ECO:0000256" key="1">
    <source>
        <dbReference type="SAM" id="MobiDB-lite"/>
    </source>
</evidence>
<feature type="compositionally biased region" description="Acidic residues" evidence="1">
    <location>
        <begin position="76"/>
        <end position="88"/>
    </location>
</feature>
<feature type="transmembrane region" description="Helical" evidence="2">
    <location>
        <begin position="6"/>
        <end position="26"/>
    </location>
</feature>
<evidence type="ECO:0000313" key="4">
    <source>
        <dbReference type="Proteomes" id="UP001446871"/>
    </source>
</evidence>
<organism evidence="3 4">
    <name type="scientific">Apiospora saccharicola</name>
    <dbReference type="NCBI Taxonomy" id="335842"/>
    <lineage>
        <taxon>Eukaryota</taxon>
        <taxon>Fungi</taxon>
        <taxon>Dikarya</taxon>
        <taxon>Ascomycota</taxon>
        <taxon>Pezizomycotina</taxon>
        <taxon>Sordariomycetes</taxon>
        <taxon>Xylariomycetidae</taxon>
        <taxon>Amphisphaeriales</taxon>
        <taxon>Apiosporaceae</taxon>
        <taxon>Apiospora</taxon>
    </lineage>
</organism>
<protein>
    <submittedName>
        <fullName evidence="3">Uncharacterized protein</fullName>
    </submittedName>
</protein>
<reference evidence="3 4" key="1">
    <citation type="submission" date="2023-01" db="EMBL/GenBank/DDBJ databases">
        <title>Analysis of 21 Apiospora genomes using comparative genomics revels a genus with tremendous synthesis potential of carbohydrate active enzymes and secondary metabolites.</title>
        <authorList>
            <person name="Sorensen T."/>
        </authorList>
    </citation>
    <scope>NUCLEOTIDE SEQUENCE [LARGE SCALE GENOMIC DNA]</scope>
    <source>
        <strain evidence="3 4">CBS 83171</strain>
    </source>
</reference>
<name>A0ABR1TJY8_9PEZI</name>
<keyword evidence="2" id="KW-1133">Transmembrane helix</keyword>
<evidence type="ECO:0000313" key="3">
    <source>
        <dbReference type="EMBL" id="KAK8046251.1"/>
    </source>
</evidence>